<name>A0A1M2VK62_TRAPU</name>
<gene>
    <name evidence="7" type="ORF">TRAPUB_1169</name>
</gene>
<dbReference type="GO" id="GO:0008270">
    <property type="term" value="F:zinc ion binding"/>
    <property type="evidence" value="ECO:0007669"/>
    <property type="project" value="UniProtKB-KW"/>
</dbReference>
<keyword evidence="8" id="KW-1185">Reference proteome</keyword>
<keyword evidence="3" id="KW-0862">Zinc</keyword>
<dbReference type="SMART" id="SM00355">
    <property type="entry name" value="ZnF_C2H2"/>
    <property type="match status" value="2"/>
</dbReference>
<evidence type="ECO:0000313" key="8">
    <source>
        <dbReference type="Proteomes" id="UP000184267"/>
    </source>
</evidence>
<dbReference type="InterPro" id="IPR013087">
    <property type="entry name" value="Znf_C2H2_type"/>
</dbReference>
<dbReference type="InterPro" id="IPR036236">
    <property type="entry name" value="Znf_C2H2_sf"/>
</dbReference>
<evidence type="ECO:0000313" key="7">
    <source>
        <dbReference type="EMBL" id="OJT07958.1"/>
    </source>
</evidence>
<evidence type="ECO:0000256" key="3">
    <source>
        <dbReference type="ARBA" id="ARBA00022833"/>
    </source>
</evidence>
<protein>
    <recommendedName>
        <fullName evidence="6">C2H2-type domain-containing protein</fullName>
    </recommendedName>
</protein>
<dbReference type="PANTHER" id="PTHR23235:SF120">
    <property type="entry name" value="KRUPPEL-LIKE FACTOR 15"/>
    <property type="match status" value="1"/>
</dbReference>
<dbReference type="PANTHER" id="PTHR23235">
    <property type="entry name" value="KRUEPPEL-LIKE TRANSCRIPTION FACTOR"/>
    <property type="match status" value="1"/>
</dbReference>
<dbReference type="AlphaFoldDB" id="A0A1M2VK62"/>
<dbReference type="PROSITE" id="PS00028">
    <property type="entry name" value="ZINC_FINGER_C2H2_1"/>
    <property type="match status" value="1"/>
</dbReference>
<feature type="region of interest" description="Disordered" evidence="5">
    <location>
        <begin position="154"/>
        <end position="202"/>
    </location>
</feature>
<evidence type="ECO:0000256" key="1">
    <source>
        <dbReference type="ARBA" id="ARBA00022723"/>
    </source>
</evidence>
<feature type="domain" description="C2H2-type" evidence="6">
    <location>
        <begin position="205"/>
        <end position="235"/>
    </location>
</feature>
<dbReference type="OrthoDB" id="2757115at2759"/>
<accession>A0A1M2VK62</accession>
<evidence type="ECO:0000256" key="5">
    <source>
        <dbReference type="SAM" id="MobiDB-lite"/>
    </source>
</evidence>
<feature type="compositionally biased region" description="Basic residues" evidence="5">
    <location>
        <begin position="247"/>
        <end position="257"/>
    </location>
</feature>
<sequence>MHSANSSPPMYSDVEPAIEVYQWWTDPLRPGSADLTSSALGPVFDAYAGWPHGTYDHTDLRRSPTPPYASDIDAIRDTTPPPVMCPAPLPHPVYVDALACSSYAGTNSGQMVQQYPLDAVATSASGGMSARATAYSSLTNWAGAITAAAPAQRPLPMPTQLTPTQPPPAQPAPQANVAAAPECGAPGARKPPPTPRRRQSTEKKFPCPYYECIYVSAREYNLRDHIRTVHLGERPFPCPDCPEAFKKKHDMQRHHQSWHTNLGSPRNNAPRRK</sequence>
<keyword evidence="1" id="KW-0479">Metal-binding</keyword>
<dbReference type="GO" id="GO:0000978">
    <property type="term" value="F:RNA polymerase II cis-regulatory region sequence-specific DNA binding"/>
    <property type="evidence" value="ECO:0007669"/>
    <property type="project" value="TreeGrafter"/>
</dbReference>
<evidence type="ECO:0000256" key="2">
    <source>
        <dbReference type="ARBA" id="ARBA00022771"/>
    </source>
</evidence>
<dbReference type="GO" id="GO:0000981">
    <property type="term" value="F:DNA-binding transcription factor activity, RNA polymerase II-specific"/>
    <property type="evidence" value="ECO:0007669"/>
    <property type="project" value="TreeGrafter"/>
</dbReference>
<comment type="caution">
    <text evidence="7">The sequence shown here is derived from an EMBL/GenBank/DDBJ whole genome shotgun (WGS) entry which is preliminary data.</text>
</comment>
<dbReference type="EMBL" id="MNAD01001097">
    <property type="protein sequence ID" value="OJT07958.1"/>
    <property type="molecule type" value="Genomic_DNA"/>
</dbReference>
<feature type="compositionally biased region" description="Polar residues" evidence="5">
    <location>
        <begin position="258"/>
        <end position="267"/>
    </location>
</feature>
<dbReference type="Pfam" id="PF00096">
    <property type="entry name" value="zf-C2H2"/>
    <property type="match status" value="1"/>
</dbReference>
<dbReference type="PROSITE" id="PS50157">
    <property type="entry name" value="ZINC_FINGER_C2H2_2"/>
    <property type="match status" value="2"/>
</dbReference>
<keyword evidence="2 4" id="KW-0863">Zinc-finger</keyword>
<dbReference type="SUPFAM" id="SSF57667">
    <property type="entry name" value="beta-beta-alpha zinc fingers"/>
    <property type="match status" value="1"/>
</dbReference>
<proteinExistence type="predicted"/>
<organism evidence="7 8">
    <name type="scientific">Trametes pubescens</name>
    <name type="common">White-rot fungus</name>
    <dbReference type="NCBI Taxonomy" id="154538"/>
    <lineage>
        <taxon>Eukaryota</taxon>
        <taxon>Fungi</taxon>
        <taxon>Dikarya</taxon>
        <taxon>Basidiomycota</taxon>
        <taxon>Agaricomycotina</taxon>
        <taxon>Agaricomycetes</taxon>
        <taxon>Polyporales</taxon>
        <taxon>Polyporaceae</taxon>
        <taxon>Trametes</taxon>
    </lineage>
</organism>
<dbReference type="Gene3D" id="3.30.160.60">
    <property type="entry name" value="Classic Zinc Finger"/>
    <property type="match status" value="2"/>
</dbReference>
<feature type="compositionally biased region" description="Low complexity" evidence="5">
    <location>
        <begin position="172"/>
        <end position="181"/>
    </location>
</feature>
<evidence type="ECO:0000256" key="4">
    <source>
        <dbReference type="PROSITE-ProRule" id="PRU00042"/>
    </source>
</evidence>
<feature type="domain" description="C2H2-type" evidence="6">
    <location>
        <begin position="236"/>
        <end position="264"/>
    </location>
</feature>
<reference evidence="7 8" key="1">
    <citation type="submission" date="2016-10" db="EMBL/GenBank/DDBJ databases">
        <title>Genome sequence of the basidiomycete white-rot fungus Trametes pubescens.</title>
        <authorList>
            <person name="Makela M.R."/>
            <person name="Granchi Z."/>
            <person name="Peng M."/>
            <person name="De Vries R.P."/>
            <person name="Grigoriev I."/>
            <person name="Riley R."/>
            <person name="Hilden K."/>
        </authorList>
    </citation>
    <scope>NUCLEOTIDE SEQUENCE [LARGE SCALE GENOMIC DNA]</scope>
    <source>
        <strain evidence="7 8">FBCC735</strain>
    </source>
</reference>
<evidence type="ECO:0000259" key="6">
    <source>
        <dbReference type="PROSITE" id="PS50157"/>
    </source>
</evidence>
<dbReference type="STRING" id="154538.A0A1M2VK62"/>
<feature type="region of interest" description="Disordered" evidence="5">
    <location>
        <begin position="247"/>
        <end position="273"/>
    </location>
</feature>
<dbReference type="Proteomes" id="UP000184267">
    <property type="component" value="Unassembled WGS sequence"/>
</dbReference>